<feature type="transmembrane region" description="Helical" evidence="7">
    <location>
        <begin position="303"/>
        <end position="330"/>
    </location>
</feature>
<dbReference type="Pfam" id="PF00209">
    <property type="entry name" value="SNF"/>
    <property type="match status" value="1"/>
</dbReference>
<sequence>MKKENNSAHNHNRGSFSGRIGYVLAVAGSAVGLGNIWRFPYLAAKYGGGIFLLIYILLTASFGYVLIMSETALGRMTRKSPVGAFEHFGKTKSFKIGGWLNAVIPMLIVPYYSTIGGWVIKYLVEYFKGNVQAVAEDGYFGNFISDSWQVELWFLVFAALVFIIILGGVQNGVERMSKIMMPVLVVLAVVVTIYSVTRPGAVEGVKYFLIPNVKNFSWMTVVAAMGQMFYSLSIAMGILYTYGSYVRKDMDIERSTTQVEVFDTGIAILAGLMIIPAVFSFSGGNPETLQAGPSLMFITLPKVFASMGFGTATGIVFFILVLLAALTSAVSLMETSVSTFMDELHWSRKKCCGLMVVIMIVLGTASSMGYGLLDFIRIFGMNFLDFFDFITNSVMMPLAALATCILILRVVGIDGMVKEIEQSSPFRRKKLYRVFIKYFATICLIIILLSSIANVLGIISM</sequence>
<dbReference type="Proteomes" id="UP000095645">
    <property type="component" value="Unassembled WGS sequence"/>
</dbReference>
<gene>
    <name evidence="8" type="ORF">ERS852476_03573</name>
</gene>
<feature type="transmembrane region" description="Helical" evidence="7">
    <location>
        <begin position="152"/>
        <end position="172"/>
    </location>
</feature>
<feature type="transmembrane region" description="Helical" evidence="7">
    <location>
        <begin position="20"/>
        <end position="37"/>
    </location>
</feature>
<dbReference type="CDD" id="cd10336">
    <property type="entry name" value="SLC6sbd_Tyt1-Like"/>
    <property type="match status" value="1"/>
</dbReference>
<dbReference type="PANTHER" id="PTHR42948:SF1">
    <property type="entry name" value="TRANSPORTER"/>
    <property type="match status" value="1"/>
</dbReference>
<evidence type="ECO:0000256" key="4">
    <source>
        <dbReference type="ARBA" id="ARBA00022989"/>
    </source>
</evidence>
<evidence type="ECO:0000313" key="9">
    <source>
        <dbReference type="Proteomes" id="UP000095645"/>
    </source>
</evidence>
<dbReference type="PRINTS" id="PR00176">
    <property type="entry name" value="NANEUSMPORT"/>
</dbReference>
<keyword evidence="3 6" id="KW-0812">Transmembrane</keyword>
<comment type="subcellular location">
    <subcellularLocation>
        <location evidence="1">Membrane</location>
        <topology evidence="1">Multi-pass membrane protein</topology>
    </subcellularLocation>
</comment>
<feature type="transmembrane region" description="Helical" evidence="7">
    <location>
        <begin position="99"/>
        <end position="120"/>
    </location>
</feature>
<dbReference type="PROSITE" id="PS50267">
    <property type="entry name" value="NA_NEUROTRAN_SYMP_3"/>
    <property type="match status" value="1"/>
</dbReference>
<proteinExistence type="inferred from homology"/>
<accession>A0A174GV43</accession>
<keyword evidence="5 7" id="KW-0472">Membrane</keyword>
<feature type="transmembrane region" description="Helical" evidence="7">
    <location>
        <begin position="261"/>
        <end position="283"/>
    </location>
</feature>
<dbReference type="GeneID" id="75077555"/>
<evidence type="ECO:0000256" key="6">
    <source>
        <dbReference type="RuleBase" id="RU003732"/>
    </source>
</evidence>
<feature type="transmembrane region" description="Helical" evidence="7">
    <location>
        <begin position="49"/>
        <end position="69"/>
    </location>
</feature>
<feature type="transmembrane region" description="Helical" evidence="7">
    <location>
        <begin position="216"/>
        <end position="240"/>
    </location>
</feature>
<dbReference type="EMBL" id="CYZP01000050">
    <property type="protein sequence ID" value="CUO66582.1"/>
    <property type="molecule type" value="Genomic_DNA"/>
</dbReference>
<feature type="transmembrane region" description="Helical" evidence="7">
    <location>
        <begin position="351"/>
        <end position="373"/>
    </location>
</feature>
<dbReference type="NCBIfam" id="NF037979">
    <property type="entry name" value="Na_transp"/>
    <property type="match status" value="1"/>
</dbReference>
<name>A0A174GV43_9FIRM</name>
<evidence type="ECO:0000256" key="3">
    <source>
        <dbReference type="ARBA" id="ARBA00022692"/>
    </source>
</evidence>
<dbReference type="SUPFAM" id="SSF161070">
    <property type="entry name" value="SNF-like"/>
    <property type="match status" value="1"/>
</dbReference>
<feature type="transmembrane region" description="Helical" evidence="7">
    <location>
        <begin position="179"/>
        <end position="196"/>
    </location>
</feature>
<dbReference type="PANTHER" id="PTHR42948">
    <property type="entry name" value="TRANSPORTER"/>
    <property type="match status" value="1"/>
</dbReference>
<keyword evidence="6" id="KW-0769">Symport</keyword>
<dbReference type="GO" id="GO:0015293">
    <property type="term" value="F:symporter activity"/>
    <property type="evidence" value="ECO:0007669"/>
    <property type="project" value="UniProtKB-KW"/>
</dbReference>
<evidence type="ECO:0000256" key="2">
    <source>
        <dbReference type="ARBA" id="ARBA00022448"/>
    </source>
</evidence>
<evidence type="ECO:0000256" key="7">
    <source>
        <dbReference type="SAM" id="Phobius"/>
    </source>
</evidence>
<comment type="similarity">
    <text evidence="6">Belongs to the sodium:neurotransmitter symporter (SNF) (TC 2.A.22) family.</text>
</comment>
<dbReference type="AlphaFoldDB" id="A0A174GV43"/>
<dbReference type="GO" id="GO:0016020">
    <property type="term" value="C:membrane"/>
    <property type="evidence" value="ECO:0007669"/>
    <property type="project" value="UniProtKB-SubCell"/>
</dbReference>
<evidence type="ECO:0000256" key="5">
    <source>
        <dbReference type="ARBA" id="ARBA00023136"/>
    </source>
</evidence>
<feature type="transmembrane region" description="Helical" evidence="7">
    <location>
        <begin position="393"/>
        <end position="417"/>
    </location>
</feature>
<reference evidence="8 9" key="1">
    <citation type="submission" date="2015-09" db="EMBL/GenBank/DDBJ databases">
        <authorList>
            <consortium name="Pathogen Informatics"/>
        </authorList>
    </citation>
    <scope>NUCLEOTIDE SEQUENCE [LARGE SCALE GENOMIC DNA]</scope>
    <source>
        <strain evidence="8 9">2789STDY5834861</strain>
    </source>
</reference>
<keyword evidence="4 7" id="KW-1133">Transmembrane helix</keyword>
<dbReference type="InterPro" id="IPR000175">
    <property type="entry name" value="Na/ntran_symport"/>
</dbReference>
<dbReference type="PROSITE" id="PS00610">
    <property type="entry name" value="NA_NEUROTRAN_SYMP_1"/>
    <property type="match status" value="1"/>
</dbReference>
<dbReference type="InterPro" id="IPR047218">
    <property type="entry name" value="YocR/YhdH-like"/>
</dbReference>
<evidence type="ECO:0000256" key="1">
    <source>
        <dbReference type="ARBA" id="ARBA00004141"/>
    </source>
</evidence>
<evidence type="ECO:0000313" key="8">
    <source>
        <dbReference type="EMBL" id="CUO66582.1"/>
    </source>
</evidence>
<dbReference type="RefSeq" id="WP_025580339.1">
    <property type="nucleotide sequence ID" value="NZ_CYZP01000050.1"/>
</dbReference>
<feature type="transmembrane region" description="Helical" evidence="7">
    <location>
        <begin position="438"/>
        <end position="459"/>
    </location>
</feature>
<dbReference type="InterPro" id="IPR037272">
    <property type="entry name" value="SNS_sf"/>
</dbReference>
<keyword evidence="2 6" id="KW-0813">Transport</keyword>
<protein>
    <recommendedName>
        <fullName evidence="6">Transporter</fullName>
    </recommendedName>
</protein>
<organism evidence="8 9">
    <name type="scientific">Blautia obeum</name>
    <dbReference type="NCBI Taxonomy" id="40520"/>
    <lineage>
        <taxon>Bacteria</taxon>
        <taxon>Bacillati</taxon>
        <taxon>Bacillota</taxon>
        <taxon>Clostridia</taxon>
        <taxon>Lachnospirales</taxon>
        <taxon>Lachnospiraceae</taxon>
        <taxon>Blautia</taxon>
    </lineage>
</organism>